<dbReference type="PANTHER" id="PTHR46186:SF2">
    <property type="entry name" value="CYSTATIN"/>
    <property type="match status" value="1"/>
</dbReference>
<comment type="similarity">
    <text evidence="1">Belongs to the cystatin family.</text>
</comment>
<dbReference type="InterPro" id="IPR046350">
    <property type="entry name" value="Cystatin_sf"/>
</dbReference>
<feature type="domain" description="Cystatin" evidence="5">
    <location>
        <begin position="36"/>
        <end position="113"/>
    </location>
</feature>
<keyword evidence="7" id="KW-1185">Reference proteome</keyword>
<dbReference type="Pfam" id="PF00031">
    <property type="entry name" value="Cystatin"/>
    <property type="match status" value="1"/>
</dbReference>
<accession>A0A3P7E8D4</accession>
<dbReference type="GO" id="GO:0005615">
    <property type="term" value="C:extracellular space"/>
    <property type="evidence" value="ECO:0007669"/>
    <property type="project" value="TreeGrafter"/>
</dbReference>
<keyword evidence="2" id="KW-0646">Protease inhibitor</keyword>
<proteinExistence type="inferred from homology"/>
<dbReference type="GO" id="GO:0031982">
    <property type="term" value="C:vesicle"/>
    <property type="evidence" value="ECO:0007669"/>
    <property type="project" value="TreeGrafter"/>
</dbReference>
<name>A0A3P7E8D4_WUCBA</name>
<feature type="chain" id="PRO_5018574572" description="Cystatin domain-containing protein" evidence="4">
    <location>
        <begin position="20"/>
        <end position="163"/>
    </location>
</feature>
<dbReference type="CDD" id="cd00042">
    <property type="entry name" value="CY"/>
    <property type="match status" value="1"/>
</dbReference>
<dbReference type="InParanoid" id="A0A3P7E8D4"/>
<dbReference type="InterPro" id="IPR000010">
    <property type="entry name" value="Cystatin_dom"/>
</dbReference>
<dbReference type="AlphaFoldDB" id="A0A3P7E8D4"/>
<dbReference type="EMBL" id="UYWW01002823">
    <property type="protein sequence ID" value="VDM12189.1"/>
    <property type="molecule type" value="Genomic_DNA"/>
</dbReference>
<evidence type="ECO:0000256" key="3">
    <source>
        <dbReference type="ARBA" id="ARBA00022704"/>
    </source>
</evidence>
<dbReference type="GO" id="GO:0004869">
    <property type="term" value="F:cysteine-type endopeptidase inhibitor activity"/>
    <property type="evidence" value="ECO:0007669"/>
    <property type="project" value="UniProtKB-KW"/>
</dbReference>
<keyword evidence="3" id="KW-0789">Thiol protease inhibitor</keyword>
<protein>
    <recommendedName>
        <fullName evidence="5">Cystatin domain-containing protein</fullName>
    </recommendedName>
</protein>
<dbReference type="Gene3D" id="3.10.450.10">
    <property type="match status" value="1"/>
</dbReference>
<organism evidence="6 7">
    <name type="scientific">Wuchereria bancrofti</name>
    <dbReference type="NCBI Taxonomy" id="6293"/>
    <lineage>
        <taxon>Eukaryota</taxon>
        <taxon>Metazoa</taxon>
        <taxon>Ecdysozoa</taxon>
        <taxon>Nematoda</taxon>
        <taxon>Chromadorea</taxon>
        <taxon>Rhabditida</taxon>
        <taxon>Spirurina</taxon>
        <taxon>Spiruromorpha</taxon>
        <taxon>Filarioidea</taxon>
        <taxon>Onchocercidae</taxon>
        <taxon>Wuchereria</taxon>
    </lineage>
</organism>
<dbReference type="GO" id="GO:0005737">
    <property type="term" value="C:cytoplasm"/>
    <property type="evidence" value="ECO:0007669"/>
    <property type="project" value="TreeGrafter"/>
</dbReference>
<evidence type="ECO:0000256" key="2">
    <source>
        <dbReference type="ARBA" id="ARBA00022690"/>
    </source>
</evidence>
<dbReference type="SMART" id="SM00043">
    <property type="entry name" value="CY"/>
    <property type="match status" value="1"/>
</dbReference>
<keyword evidence="4" id="KW-0732">Signal</keyword>
<dbReference type="SUPFAM" id="SSF54403">
    <property type="entry name" value="Cystatin/monellin"/>
    <property type="match status" value="1"/>
</dbReference>
<feature type="signal peptide" evidence="4">
    <location>
        <begin position="1"/>
        <end position="19"/>
    </location>
</feature>
<sequence>MFFPIVWFSVLLIISKSFAREIRLGRTTYNEDDAEIQVEMFNVSSLQEVAEKAMEQVNEQTNYRNLYKLVKVISAQTQVVAGIKYYLTILAAPTTCRKAYLKAFKTIYSAGCCWNESNEMYYRQQQIEKAIQNRSLVSTMAKHIQSHFDMSFTEDNCIRTVIR</sequence>
<evidence type="ECO:0000256" key="1">
    <source>
        <dbReference type="ARBA" id="ARBA00009403"/>
    </source>
</evidence>
<reference evidence="6 7" key="1">
    <citation type="submission" date="2018-11" db="EMBL/GenBank/DDBJ databases">
        <authorList>
            <consortium name="Pathogen Informatics"/>
        </authorList>
    </citation>
    <scope>NUCLEOTIDE SEQUENCE [LARGE SCALE GENOMIC DNA]</scope>
</reference>
<dbReference type="Proteomes" id="UP000270924">
    <property type="component" value="Unassembled WGS sequence"/>
</dbReference>
<evidence type="ECO:0000313" key="7">
    <source>
        <dbReference type="Proteomes" id="UP000270924"/>
    </source>
</evidence>
<dbReference type="PANTHER" id="PTHR46186">
    <property type="entry name" value="CYSTATIN"/>
    <property type="match status" value="1"/>
</dbReference>
<evidence type="ECO:0000313" key="6">
    <source>
        <dbReference type="EMBL" id="VDM12189.1"/>
    </source>
</evidence>
<evidence type="ECO:0000259" key="5">
    <source>
        <dbReference type="SMART" id="SM00043"/>
    </source>
</evidence>
<gene>
    <name evidence="6" type="ORF">WBA_LOCUS5575</name>
</gene>
<evidence type="ECO:0000256" key="4">
    <source>
        <dbReference type="SAM" id="SignalP"/>
    </source>
</evidence>
<dbReference type="OrthoDB" id="110606at2759"/>